<comment type="subcellular location">
    <subcellularLocation>
        <location evidence="1">Membrane</location>
        <topology evidence="1">Multi-pass membrane protein</topology>
    </subcellularLocation>
</comment>
<organism evidence="8 9">
    <name type="scientific">Sciurus vulgaris</name>
    <name type="common">Eurasian red squirrel</name>
    <dbReference type="NCBI Taxonomy" id="55149"/>
    <lineage>
        <taxon>Eukaryota</taxon>
        <taxon>Metazoa</taxon>
        <taxon>Chordata</taxon>
        <taxon>Craniata</taxon>
        <taxon>Vertebrata</taxon>
        <taxon>Euteleostomi</taxon>
        <taxon>Mammalia</taxon>
        <taxon>Eutheria</taxon>
        <taxon>Euarchontoglires</taxon>
        <taxon>Glires</taxon>
        <taxon>Rodentia</taxon>
        <taxon>Sciuromorpha</taxon>
        <taxon>Sciuridae</taxon>
        <taxon>Sciurinae</taxon>
        <taxon>Sciurini</taxon>
        <taxon>Sciurus</taxon>
    </lineage>
</organism>
<evidence type="ECO:0000256" key="2">
    <source>
        <dbReference type="ARBA" id="ARBA00022692"/>
    </source>
</evidence>
<feature type="transmembrane region" description="Helical" evidence="7">
    <location>
        <begin position="51"/>
        <end position="70"/>
    </location>
</feature>
<sequence>MDRREQSTLNFYIPDVPKVKGDRQYQRPTLPTDKHLSSSQKRQLHMNQTRSYIRMFCGSLCTFSFLMLISTSPLNWVQFLVTKSGLELYAGLWTLCNHELCWNHTPKPPYYLQYSRAFFIISILIILINLGLLFNSCLPGRASKISNLDPKVSMLSFISAVFLLLCLNLFLAQVRWHTRNVMESAFLWTYHMNWWCDFLYVCAGILSFLNYVTFKYVPPGISSTVTPIERSRLGIGPVSTTFWPAEDEMTRSNMKSLSERKLPNAGLE</sequence>
<reference evidence="8" key="2">
    <citation type="submission" date="2025-09" db="UniProtKB">
        <authorList>
            <consortium name="Ensembl"/>
        </authorList>
    </citation>
    <scope>IDENTIFICATION</scope>
</reference>
<evidence type="ECO:0000256" key="7">
    <source>
        <dbReference type="SAM" id="Phobius"/>
    </source>
</evidence>
<evidence type="ECO:0000256" key="4">
    <source>
        <dbReference type="ARBA" id="ARBA00023136"/>
    </source>
</evidence>
<evidence type="ECO:0000256" key="3">
    <source>
        <dbReference type="ARBA" id="ARBA00022989"/>
    </source>
</evidence>
<dbReference type="GO" id="GO:0005886">
    <property type="term" value="C:plasma membrane"/>
    <property type="evidence" value="ECO:0007669"/>
    <property type="project" value="TreeGrafter"/>
</dbReference>
<evidence type="ECO:0000256" key="1">
    <source>
        <dbReference type="ARBA" id="ARBA00004141"/>
    </source>
</evidence>
<feature type="transmembrane region" description="Helical" evidence="7">
    <location>
        <begin position="152"/>
        <end position="172"/>
    </location>
</feature>
<dbReference type="PANTHER" id="PTHR10671:SF42">
    <property type="entry name" value="TRANSMEMBRANE PROTEIN 202"/>
    <property type="match status" value="1"/>
</dbReference>
<dbReference type="FunFam" id="1.20.140.150:FF:000041">
    <property type="entry name" value="Transmembrane protein 202"/>
    <property type="match status" value="1"/>
</dbReference>
<accession>A0A8D2JIC0</accession>
<evidence type="ECO:0000256" key="6">
    <source>
        <dbReference type="SAM" id="MobiDB-lite"/>
    </source>
</evidence>
<keyword evidence="4 7" id="KW-0472">Membrane</keyword>
<keyword evidence="9" id="KW-1185">Reference proteome</keyword>
<keyword evidence="2 7" id="KW-0812">Transmembrane</keyword>
<evidence type="ECO:0000313" key="9">
    <source>
        <dbReference type="Proteomes" id="UP000694564"/>
    </source>
</evidence>
<keyword evidence="3 7" id="KW-1133">Transmembrane helix</keyword>
<dbReference type="Ensembl" id="ENSSVLT00005018262.1">
    <property type="protein sequence ID" value="ENSSVLP00005016441.1"/>
    <property type="gene ID" value="ENSSVLG00005013049.1"/>
</dbReference>
<dbReference type="AlphaFoldDB" id="A0A8D2JIC0"/>
<proteinExistence type="predicted"/>
<feature type="region of interest" description="Disordered" evidence="6">
    <location>
        <begin position="21"/>
        <end position="41"/>
    </location>
</feature>
<feature type="transmembrane region" description="Helical" evidence="7">
    <location>
        <begin position="192"/>
        <end position="212"/>
    </location>
</feature>
<reference evidence="8" key="1">
    <citation type="submission" date="2025-08" db="UniProtKB">
        <authorList>
            <consortium name="Ensembl"/>
        </authorList>
    </citation>
    <scope>IDENTIFICATION</scope>
</reference>
<name>A0A8D2JIC0_SCIVU</name>
<evidence type="ECO:0000256" key="5">
    <source>
        <dbReference type="ARBA" id="ARBA00067892"/>
    </source>
</evidence>
<dbReference type="Proteomes" id="UP000694564">
    <property type="component" value="Chromosome 2"/>
</dbReference>
<dbReference type="GeneTree" id="ENSGT01050000244814"/>
<dbReference type="OrthoDB" id="9446743at2759"/>
<protein>
    <recommendedName>
        <fullName evidence="5">Transmembrane protein 202</fullName>
    </recommendedName>
</protein>
<gene>
    <name evidence="8" type="primary">TMEM202</name>
</gene>
<dbReference type="InterPro" id="IPR050579">
    <property type="entry name" value="PMP-22/EMP/MP20-like"/>
</dbReference>
<dbReference type="Gene3D" id="1.20.140.150">
    <property type="match status" value="1"/>
</dbReference>
<feature type="transmembrane region" description="Helical" evidence="7">
    <location>
        <begin position="117"/>
        <end position="140"/>
    </location>
</feature>
<evidence type="ECO:0000313" key="8">
    <source>
        <dbReference type="Ensembl" id="ENSSVLP00005016441.1"/>
    </source>
</evidence>
<dbReference type="PANTHER" id="PTHR10671">
    <property type="entry name" value="EPITHELIAL MEMBRANE PROTEIN-RELATED"/>
    <property type="match status" value="1"/>
</dbReference>